<organism evidence="2">
    <name type="scientific">Culex pipiens</name>
    <name type="common">House mosquito</name>
    <dbReference type="NCBI Taxonomy" id="7175"/>
    <lineage>
        <taxon>Eukaryota</taxon>
        <taxon>Metazoa</taxon>
        <taxon>Ecdysozoa</taxon>
        <taxon>Arthropoda</taxon>
        <taxon>Hexapoda</taxon>
        <taxon>Insecta</taxon>
        <taxon>Pterygota</taxon>
        <taxon>Neoptera</taxon>
        <taxon>Endopterygota</taxon>
        <taxon>Diptera</taxon>
        <taxon>Nematocera</taxon>
        <taxon>Culicoidea</taxon>
        <taxon>Culicidae</taxon>
        <taxon>Culicinae</taxon>
        <taxon>Culicini</taxon>
        <taxon>Culex</taxon>
        <taxon>Culex</taxon>
    </lineage>
</organism>
<feature type="region of interest" description="Disordered" evidence="1">
    <location>
        <begin position="20"/>
        <end position="39"/>
    </location>
</feature>
<sequence>MSRGMWSLWALTGMPVTNVNIPASDSDATSAPRKLSEMNASRGCSALRFRQTRHVRMPRPDMVPFDFSAGQTRARGRSRKNAKLFGKIPNDLRQVLTVG</sequence>
<name>A0A8D8J7N7_CULPI</name>
<accession>A0A8D8J7N7</accession>
<dbReference type="AlphaFoldDB" id="A0A8D8J7N7"/>
<reference evidence="2" key="1">
    <citation type="submission" date="2021-05" db="EMBL/GenBank/DDBJ databases">
        <authorList>
            <person name="Alioto T."/>
            <person name="Alioto T."/>
            <person name="Gomez Garrido J."/>
        </authorList>
    </citation>
    <scope>NUCLEOTIDE SEQUENCE</scope>
</reference>
<feature type="compositionally biased region" description="Polar residues" evidence="1">
    <location>
        <begin position="20"/>
        <end position="29"/>
    </location>
</feature>
<protein>
    <submittedName>
        <fullName evidence="2">(northern house mosquito) hypothetical protein</fullName>
    </submittedName>
</protein>
<dbReference type="EMBL" id="HBUE01274325">
    <property type="protein sequence ID" value="CAG6565511.1"/>
    <property type="molecule type" value="Transcribed_RNA"/>
</dbReference>
<evidence type="ECO:0000256" key="1">
    <source>
        <dbReference type="SAM" id="MobiDB-lite"/>
    </source>
</evidence>
<dbReference type="EMBL" id="HBUE01168961">
    <property type="protein sequence ID" value="CAG6514030.1"/>
    <property type="molecule type" value="Transcribed_RNA"/>
</dbReference>
<evidence type="ECO:0000313" key="2">
    <source>
        <dbReference type="EMBL" id="CAG6565511.1"/>
    </source>
</evidence>
<proteinExistence type="predicted"/>